<dbReference type="Proteomes" id="UP000261212">
    <property type="component" value="Unassembled WGS sequence"/>
</dbReference>
<protein>
    <recommendedName>
        <fullName evidence="2">LiaF transmembrane domain-containing protein</fullName>
    </recommendedName>
</protein>
<dbReference type="Pfam" id="PF22570">
    <property type="entry name" value="LiaF-TM"/>
    <property type="match status" value="1"/>
</dbReference>
<evidence type="ECO:0000313" key="4">
    <source>
        <dbReference type="Proteomes" id="UP000261212"/>
    </source>
</evidence>
<gene>
    <name evidence="3" type="ORF">DW687_10200</name>
</gene>
<keyword evidence="1" id="KW-1133">Transmembrane helix</keyword>
<comment type="caution">
    <text evidence="3">The sequence shown here is derived from an EMBL/GenBank/DDBJ whole genome shotgun (WGS) entry which is preliminary data.</text>
</comment>
<evidence type="ECO:0000256" key="1">
    <source>
        <dbReference type="SAM" id="Phobius"/>
    </source>
</evidence>
<feature type="domain" description="LiaF transmembrane" evidence="2">
    <location>
        <begin position="8"/>
        <end position="82"/>
    </location>
</feature>
<feature type="transmembrane region" description="Helical" evidence="1">
    <location>
        <begin position="35"/>
        <end position="56"/>
    </location>
</feature>
<proteinExistence type="predicted"/>
<dbReference type="InterPro" id="IPR054331">
    <property type="entry name" value="LiaF_TM"/>
</dbReference>
<accession>A0A3E3DW75</accession>
<sequence>MNKNLKIILGVLFIAIGAGYILDLLNIHIISFNGFFRALEFIWPLFLVVIGVYLLTSSKKIRTVFISIFLALLIAGTCYFTVSSYHNIFHNDSTFNFNDNYNHDTFNFFDY</sequence>
<dbReference type="AlphaFoldDB" id="A0A3E3DW75"/>
<feature type="transmembrane region" description="Helical" evidence="1">
    <location>
        <begin position="63"/>
        <end position="82"/>
    </location>
</feature>
<organism evidence="3 4">
    <name type="scientific">Anaerofustis stercorihominis</name>
    <dbReference type="NCBI Taxonomy" id="214853"/>
    <lineage>
        <taxon>Bacteria</taxon>
        <taxon>Bacillati</taxon>
        <taxon>Bacillota</taxon>
        <taxon>Clostridia</taxon>
        <taxon>Eubacteriales</taxon>
        <taxon>Eubacteriaceae</taxon>
        <taxon>Anaerofustis</taxon>
    </lineage>
</organism>
<dbReference type="RefSeq" id="WP_117532652.1">
    <property type="nucleotide sequence ID" value="NZ_QUSM01000006.1"/>
</dbReference>
<name>A0A3E3DW75_9FIRM</name>
<evidence type="ECO:0000259" key="2">
    <source>
        <dbReference type="Pfam" id="PF22570"/>
    </source>
</evidence>
<dbReference type="EMBL" id="QUSM01000006">
    <property type="protein sequence ID" value="RGD73395.1"/>
    <property type="molecule type" value="Genomic_DNA"/>
</dbReference>
<evidence type="ECO:0000313" key="3">
    <source>
        <dbReference type="EMBL" id="RGD73395.1"/>
    </source>
</evidence>
<keyword evidence="1" id="KW-0472">Membrane</keyword>
<feature type="transmembrane region" description="Helical" evidence="1">
    <location>
        <begin position="7"/>
        <end position="29"/>
    </location>
</feature>
<reference evidence="3 4" key="1">
    <citation type="submission" date="2018-08" db="EMBL/GenBank/DDBJ databases">
        <title>A genome reference for cultivated species of the human gut microbiota.</title>
        <authorList>
            <person name="Zou Y."/>
            <person name="Xue W."/>
            <person name="Luo G."/>
        </authorList>
    </citation>
    <scope>NUCLEOTIDE SEQUENCE [LARGE SCALE GENOMIC DNA]</scope>
    <source>
        <strain evidence="3 4">AM25-6</strain>
    </source>
</reference>
<keyword evidence="1" id="KW-0812">Transmembrane</keyword>